<reference evidence="2" key="1">
    <citation type="submission" date="2018-05" db="EMBL/GenBank/DDBJ databases">
        <authorList>
            <person name="Lanie J.A."/>
            <person name="Ng W.-L."/>
            <person name="Kazmierczak K.M."/>
            <person name="Andrzejewski T.M."/>
            <person name="Davidsen T.M."/>
            <person name="Wayne K.J."/>
            <person name="Tettelin H."/>
            <person name="Glass J.I."/>
            <person name="Rusch D."/>
            <person name="Podicherti R."/>
            <person name="Tsui H.-C.T."/>
            <person name="Winkler M.E."/>
        </authorList>
    </citation>
    <scope>NUCLEOTIDE SEQUENCE</scope>
</reference>
<comment type="similarity">
    <text evidence="1">Belongs to the BolA/IbaG family.</text>
</comment>
<dbReference type="InterPro" id="IPR036065">
    <property type="entry name" value="BolA-like_sf"/>
</dbReference>
<dbReference type="InterPro" id="IPR002634">
    <property type="entry name" value="BolA"/>
</dbReference>
<proteinExistence type="inferred from homology"/>
<organism evidence="2">
    <name type="scientific">marine metagenome</name>
    <dbReference type="NCBI Taxonomy" id="408172"/>
    <lineage>
        <taxon>unclassified sequences</taxon>
        <taxon>metagenomes</taxon>
        <taxon>ecological metagenomes</taxon>
    </lineage>
</organism>
<protein>
    <recommendedName>
        <fullName evidence="3">BolA family transcriptional regulator</fullName>
    </recommendedName>
</protein>
<dbReference type="SUPFAM" id="SSF82657">
    <property type="entry name" value="BolA-like"/>
    <property type="match status" value="1"/>
</dbReference>
<dbReference type="PIRSF" id="PIRSF003113">
    <property type="entry name" value="BolA"/>
    <property type="match status" value="1"/>
</dbReference>
<dbReference type="AlphaFoldDB" id="A0A381RND1"/>
<dbReference type="Gene3D" id="3.30.300.90">
    <property type="entry name" value="BolA-like"/>
    <property type="match status" value="1"/>
</dbReference>
<dbReference type="EMBL" id="UINC01002141">
    <property type="protein sequence ID" value="SUZ93375.1"/>
    <property type="molecule type" value="Genomic_DNA"/>
</dbReference>
<evidence type="ECO:0008006" key="3">
    <source>
        <dbReference type="Google" id="ProtNLM"/>
    </source>
</evidence>
<dbReference type="PANTHER" id="PTHR46229">
    <property type="entry name" value="BOLA TRANSCRIPTION REGULATOR"/>
    <property type="match status" value="1"/>
</dbReference>
<evidence type="ECO:0000256" key="1">
    <source>
        <dbReference type="ARBA" id="ARBA00005578"/>
    </source>
</evidence>
<gene>
    <name evidence="2" type="ORF">METZ01_LOCUS46229</name>
</gene>
<sequence length="68" mass="7509">MIMSAFPDATLELKDIAGDNNHYSAKIISKTFNGKSKVEQHKMVYKALKGKMGNELHALALTTEEKNG</sequence>
<dbReference type="Pfam" id="PF01722">
    <property type="entry name" value="BolA"/>
    <property type="match status" value="1"/>
</dbReference>
<dbReference type="PANTHER" id="PTHR46229:SF2">
    <property type="entry name" value="BOLA-LIKE PROTEIN 1"/>
    <property type="match status" value="1"/>
</dbReference>
<accession>A0A381RND1</accession>
<name>A0A381RND1_9ZZZZ</name>
<dbReference type="InterPro" id="IPR050961">
    <property type="entry name" value="BolA/IbaG_stress_morph_reg"/>
</dbReference>
<evidence type="ECO:0000313" key="2">
    <source>
        <dbReference type="EMBL" id="SUZ93375.1"/>
    </source>
</evidence>